<evidence type="ECO:0000256" key="1">
    <source>
        <dbReference type="SAM" id="MobiDB-lite"/>
    </source>
</evidence>
<name>A0AAW2D3B3_9ROSI</name>
<reference evidence="2 3" key="1">
    <citation type="submission" date="2024-01" db="EMBL/GenBank/DDBJ databases">
        <title>A telomere-to-telomere, gap-free genome of sweet tea (Lithocarpus litseifolius).</title>
        <authorList>
            <person name="Zhou J."/>
        </authorList>
    </citation>
    <scope>NUCLEOTIDE SEQUENCE [LARGE SCALE GENOMIC DNA]</scope>
    <source>
        <strain evidence="2">Zhou-2022a</strain>
        <tissue evidence="2">Leaf</tissue>
    </source>
</reference>
<gene>
    <name evidence="2" type="ORF">SO802_012360</name>
</gene>
<feature type="compositionally biased region" description="Low complexity" evidence="1">
    <location>
        <begin position="101"/>
        <end position="115"/>
    </location>
</feature>
<evidence type="ECO:0000313" key="3">
    <source>
        <dbReference type="Proteomes" id="UP001459277"/>
    </source>
</evidence>
<feature type="region of interest" description="Disordered" evidence="1">
    <location>
        <begin position="69"/>
        <end position="115"/>
    </location>
</feature>
<comment type="caution">
    <text evidence="2">The sequence shown here is derived from an EMBL/GenBank/DDBJ whole genome shotgun (WGS) entry which is preliminary data.</text>
</comment>
<keyword evidence="3" id="KW-1185">Reference proteome</keyword>
<dbReference type="Proteomes" id="UP001459277">
    <property type="component" value="Unassembled WGS sequence"/>
</dbReference>
<protein>
    <submittedName>
        <fullName evidence="2">Uncharacterized protein</fullName>
    </submittedName>
</protein>
<accession>A0AAW2D3B3</accession>
<sequence>MPHARAYFHWYHPIIQKYVDCNSAKLDITIESHLALLKLLLVGNPRHMHVMDVLKAVDELGRVTVANGQANNGRETESVATASPSTSATPVIRGHGRRATASPSPSPSIAPIIKG</sequence>
<feature type="compositionally biased region" description="Low complexity" evidence="1">
    <location>
        <begin position="78"/>
        <end position="91"/>
    </location>
</feature>
<dbReference type="EMBL" id="JAZDWU010000004">
    <property type="protein sequence ID" value="KAL0004799.1"/>
    <property type="molecule type" value="Genomic_DNA"/>
</dbReference>
<evidence type="ECO:0000313" key="2">
    <source>
        <dbReference type="EMBL" id="KAL0004799.1"/>
    </source>
</evidence>
<dbReference type="AlphaFoldDB" id="A0AAW2D3B3"/>
<organism evidence="2 3">
    <name type="scientific">Lithocarpus litseifolius</name>
    <dbReference type="NCBI Taxonomy" id="425828"/>
    <lineage>
        <taxon>Eukaryota</taxon>
        <taxon>Viridiplantae</taxon>
        <taxon>Streptophyta</taxon>
        <taxon>Embryophyta</taxon>
        <taxon>Tracheophyta</taxon>
        <taxon>Spermatophyta</taxon>
        <taxon>Magnoliopsida</taxon>
        <taxon>eudicotyledons</taxon>
        <taxon>Gunneridae</taxon>
        <taxon>Pentapetalae</taxon>
        <taxon>rosids</taxon>
        <taxon>fabids</taxon>
        <taxon>Fagales</taxon>
        <taxon>Fagaceae</taxon>
        <taxon>Lithocarpus</taxon>
    </lineage>
</organism>
<proteinExistence type="predicted"/>